<evidence type="ECO:0000313" key="9">
    <source>
        <dbReference type="Proteomes" id="UP000032568"/>
    </source>
</evidence>
<evidence type="ECO:0000256" key="1">
    <source>
        <dbReference type="ARBA" id="ARBA00010641"/>
    </source>
</evidence>
<evidence type="ECO:0000259" key="7">
    <source>
        <dbReference type="Pfam" id="PF08281"/>
    </source>
</evidence>
<dbReference type="InterPro" id="IPR007627">
    <property type="entry name" value="RNA_pol_sigma70_r2"/>
</dbReference>
<dbReference type="InterPro" id="IPR013324">
    <property type="entry name" value="RNA_pol_sigma_r3/r4-like"/>
</dbReference>
<dbReference type="NCBIfam" id="TIGR02937">
    <property type="entry name" value="sigma70-ECF"/>
    <property type="match status" value="1"/>
</dbReference>
<evidence type="ECO:0000256" key="5">
    <source>
        <dbReference type="ARBA" id="ARBA00023163"/>
    </source>
</evidence>
<dbReference type="GO" id="GO:0006352">
    <property type="term" value="P:DNA-templated transcription initiation"/>
    <property type="evidence" value="ECO:0007669"/>
    <property type="project" value="InterPro"/>
</dbReference>
<evidence type="ECO:0000313" key="8">
    <source>
        <dbReference type="EMBL" id="WDE01610.1"/>
    </source>
</evidence>
<reference evidence="8 9" key="1">
    <citation type="journal article" date="2015" name="Genome Announc.">
        <title>Draft Genome Sequences of Marine Isolates of Thalassomonas viridans and Thalassomonas actiniarum.</title>
        <authorList>
            <person name="Olonade I."/>
            <person name="van Zyl L.J."/>
            <person name="Trindade M."/>
        </authorList>
    </citation>
    <scope>NUCLEOTIDE SEQUENCE [LARGE SCALE GENOMIC DNA]</scope>
    <source>
        <strain evidence="8 9">A5K-106</strain>
    </source>
</reference>
<dbReference type="SUPFAM" id="SSF88946">
    <property type="entry name" value="Sigma2 domain of RNA polymerase sigma factors"/>
    <property type="match status" value="1"/>
</dbReference>
<gene>
    <name evidence="8" type="ORF">SG35_013895</name>
</gene>
<keyword evidence="2" id="KW-0805">Transcription regulation</keyword>
<dbReference type="KEGG" id="tact:SG35_013895"/>
<dbReference type="GO" id="GO:0003677">
    <property type="term" value="F:DNA binding"/>
    <property type="evidence" value="ECO:0007669"/>
    <property type="project" value="UniProtKB-KW"/>
</dbReference>
<evidence type="ECO:0000256" key="4">
    <source>
        <dbReference type="ARBA" id="ARBA00023125"/>
    </source>
</evidence>
<keyword evidence="4" id="KW-0238">DNA-binding</keyword>
<evidence type="ECO:0000256" key="2">
    <source>
        <dbReference type="ARBA" id="ARBA00023015"/>
    </source>
</evidence>
<accession>A0AAE9YWE6</accession>
<name>A0AAE9YWE6_9GAMM</name>
<evidence type="ECO:0000259" key="6">
    <source>
        <dbReference type="Pfam" id="PF04542"/>
    </source>
</evidence>
<dbReference type="EMBL" id="CP059735">
    <property type="protein sequence ID" value="WDE01610.1"/>
    <property type="molecule type" value="Genomic_DNA"/>
</dbReference>
<dbReference type="InterPro" id="IPR039425">
    <property type="entry name" value="RNA_pol_sigma-70-like"/>
</dbReference>
<dbReference type="InterPro" id="IPR013249">
    <property type="entry name" value="RNA_pol_sigma70_r4_t2"/>
</dbReference>
<dbReference type="Pfam" id="PF08281">
    <property type="entry name" value="Sigma70_r4_2"/>
    <property type="match status" value="1"/>
</dbReference>
<reference evidence="8 9" key="2">
    <citation type="journal article" date="2022" name="Mar. Drugs">
        <title>Bioassay-Guided Fractionation Leads to the Detection of Cholic Acid Generated by the Rare Thalassomonas sp.</title>
        <authorList>
            <person name="Pheiffer F."/>
            <person name="Schneider Y.K."/>
            <person name="Hansen E.H."/>
            <person name="Andersen J.H."/>
            <person name="Isaksson J."/>
            <person name="Busche T."/>
            <person name="R C."/>
            <person name="Kalinowski J."/>
            <person name="Zyl L.V."/>
            <person name="Trindade M."/>
        </authorList>
    </citation>
    <scope>NUCLEOTIDE SEQUENCE [LARGE SCALE GENOMIC DNA]</scope>
    <source>
        <strain evidence="8 9">A5K-106</strain>
    </source>
</reference>
<keyword evidence="3" id="KW-0731">Sigma factor</keyword>
<feature type="domain" description="RNA polymerase sigma factor 70 region 4 type 2" evidence="7">
    <location>
        <begin position="135"/>
        <end position="180"/>
    </location>
</feature>
<dbReference type="AlphaFoldDB" id="A0AAE9YWE6"/>
<dbReference type="SUPFAM" id="SSF88659">
    <property type="entry name" value="Sigma3 and sigma4 domains of RNA polymerase sigma factors"/>
    <property type="match status" value="1"/>
</dbReference>
<dbReference type="PANTHER" id="PTHR43133:SF8">
    <property type="entry name" value="RNA POLYMERASE SIGMA FACTOR HI_1459-RELATED"/>
    <property type="match status" value="1"/>
</dbReference>
<evidence type="ECO:0000256" key="3">
    <source>
        <dbReference type="ARBA" id="ARBA00023082"/>
    </source>
</evidence>
<dbReference type="Gene3D" id="1.10.10.10">
    <property type="entry name" value="Winged helix-like DNA-binding domain superfamily/Winged helix DNA-binding domain"/>
    <property type="match status" value="1"/>
</dbReference>
<comment type="similarity">
    <text evidence="1">Belongs to the sigma-70 factor family. ECF subfamily.</text>
</comment>
<dbReference type="Proteomes" id="UP000032568">
    <property type="component" value="Chromosome"/>
</dbReference>
<proteinExistence type="inferred from homology"/>
<dbReference type="GO" id="GO:0016987">
    <property type="term" value="F:sigma factor activity"/>
    <property type="evidence" value="ECO:0007669"/>
    <property type="project" value="UniProtKB-KW"/>
</dbReference>
<dbReference type="Pfam" id="PF04542">
    <property type="entry name" value="Sigma70_r2"/>
    <property type="match status" value="1"/>
</dbReference>
<protein>
    <submittedName>
        <fullName evidence="8">Sigma-70 family RNA polymerase sigma factor</fullName>
    </submittedName>
</protein>
<dbReference type="InterPro" id="IPR013325">
    <property type="entry name" value="RNA_pol_sigma_r2"/>
</dbReference>
<dbReference type="CDD" id="cd06171">
    <property type="entry name" value="Sigma70_r4"/>
    <property type="match status" value="1"/>
</dbReference>
<dbReference type="InterPro" id="IPR036388">
    <property type="entry name" value="WH-like_DNA-bd_sf"/>
</dbReference>
<dbReference type="RefSeq" id="WP_044832877.1">
    <property type="nucleotide sequence ID" value="NZ_CP059735.1"/>
</dbReference>
<dbReference type="Gene3D" id="1.10.1740.10">
    <property type="match status" value="1"/>
</dbReference>
<dbReference type="InterPro" id="IPR014284">
    <property type="entry name" value="RNA_pol_sigma-70_dom"/>
</dbReference>
<organism evidence="8 9">
    <name type="scientific">Thalassomonas actiniarum</name>
    <dbReference type="NCBI Taxonomy" id="485447"/>
    <lineage>
        <taxon>Bacteria</taxon>
        <taxon>Pseudomonadati</taxon>
        <taxon>Pseudomonadota</taxon>
        <taxon>Gammaproteobacteria</taxon>
        <taxon>Alteromonadales</taxon>
        <taxon>Colwelliaceae</taxon>
        <taxon>Thalassomonas</taxon>
    </lineage>
</organism>
<dbReference type="PANTHER" id="PTHR43133">
    <property type="entry name" value="RNA POLYMERASE ECF-TYPE SIGMA FACTO"/>
    <property type="match status" value="1"/>
</dbReference>
<keyword evidence="5" id="KW-0804">Transcription</keyword>
<keyword evidence="9" id="KW-1185">Reference proteome</keyword>
<sequence>MQNEVTEHQLESLDDEELMACYQQGQPAAFDMLYHRHKGPLYRYFLRQCREKSLAEDLYQDVWSRVIKASEGYQPSAKFTTWLYRIAYNRMVDHSRTLKTANKFNSPAQEDMVETVIAEGQDPQQQSEQAQQLGYLKLCLSLLPPKQLDVFMLKEEGGFSAAMIAEIVEVSQEAIKSRLRYSYQKLRECIAGKMQEAADER</sequence>
<feature type="domain" description="RNA polymerase sigma-70 region 2" evidence="6">
    <location>
        <begin position="33"/>
        <end position="97"/>
    </location>
</feature>